<organism evidence="1 2">
    <name type="scientific">Paraburkholderia unamae</name>
    <dbReference type="NCBI Taxonomy" id="219649"/>
    <lineage>
        <taxon>Bacteria</taxon>
        <taxon>Pseudomonadati</taxon>
        <taxon>Pseudomonadota</taxon>
        <taxon>Betaproteobacteria</taxon>
        <taxon>Burkholderiales</taxon>
        <taxon>Burkholderiaceae</taxon>
        <taxon>Paraburkholderia</taxon>
    </lineage>
</organism>
<dbReference type="EMBL" id="JAYMRU010000027">
    <property type="protein sequence ID" value="MEM5404204.1"/>
    <property type="molecule type" value="Genomic_DNA"/>
</dbReference>
<reference evidence="1" key="1">
    <citation type="submission" date="2024-01" db="EMBL/GenBank/DDBJ databases">
        <title>The diversity of rhizobia nodulating Mimosa spp. in eleven states of Brazil covering several biomes is determined by host plant, location, and edaphic factors.</title>
        <authorList>
            <person name="Rouws L."/>
            <person name="Barauna A."/>
            <person name="Beukes C."/>
            <person name="De Faria S.M."/>
            <person name="Gross E."/>
            <person name="Dos Reis Junior F.B."/>
            <person name="Simon M."/>
            <person name="Maluk M."/>
            <person name="Odee D.W."/>
            <person name="Kenicer G."/>
            <person name="Young J.P.W."/>
            <person name="Reis V.M."/>
            <person name="Zilli J."/>
            <person name="James E.K."/>
        </authorList>
    </citation>
    <scope>NUCLEOTIDE SEQUENCE</scope>
    <source>
        <strain evidence="1">JPY452</strain>
    </source>
</reference>
<keyword evidence="2" id="KW-1185">Reference proteome</keyword>
<accession>A0ACC6RRZ8</accession>
<evidence type="ECO:0000313" key="2">
    <source>
        <dbReference type="Proteomes" id="UP001392318"/>
    </source>
</evidence>
<dbReference type="Proteomes" id="UP001392318">
    <property type="component" value="Unassembled WGS sequence"/>
</dbReference>
<comment type="caution">
    <text evidence="1">The sequence shown here is derived from an EMBL/GenBank/DDBJ whole genome shotgun (WGS) entry which is preliminary data.</text>
</comment>
<sequence>MTIFNDLSLLQAFVAIVESGSISAAARKLNLSQPTLSRQLRSLEDQCGAALLRRDTHRMSLTETGHQFLADAQALLALAEEAGQRMRRDQSALSGNIRVFSTIDFGQSVVSRMISSFIQAHPAVRMELAYSNRPLHMIEEGCDAGIVAGALTDDRVVARSLGEIRRYPVASPAFLKDHKFASKPESLHGLPWIALSSRQFGGSRDVTLYAGATTHTLQIEPVMISEGVTSMREAARMGLGLAVLPEWLIEEDLISGRLVRVLPKWQAKPLAAQIVYPVQRRLPLRVQAFIEFASEYMTTVLKPR</sequence>
<gene>
    <name evidence="1" type="ORF">VSR83_29945</name>
</gene>
<evidence type="ECO:0000313" key="1">
    <source>
        <dbReference type="EMBL" id="MEM5404204.1"/>
    </source>
</evidence>
<protein>
    <submittedName>
        <fullName evidence="1">LysR family transcriptional regulator</fullName>
    </submittedName>
</protein>
<name>A0ACC6RRZ8_9BURK</name>
<proteinExistence type="predicted"/>